<keyword evidence="1" id="KW-0732">Signal</keyword>
<dbReference type="Proteomes" id="UP000736328">
    <property type="component" value="Unassembled WGS sequence"/>
</dbReference>
<gene>
    <name evidence="2" type="ORF">HY768_09495</name>
</gene>
<evidence type="ECO:0000313" key="3">
    <source>
        <dbReference type="Proteomes" id="UP000736328"/>
    </source>
</evidence>
<name>A0A933IA75_UNCT6</name>
<keyword evidence="2" id="KW-0378">Hydrolase</keyword>
<keyword evidence="2" id="KW-0645">Protease</keyword>
<reference evidence="2" key="1">
    <citation type="submission" date="2020-07" db="EMBL/GenBank/DDBJ databases">
        <title>Huge and variable diversity of episymbiotic CPR bacteria and DPANN archaea in groundwater ecosystems.</title>
        <authorList>
            <person name="He C.Y."/>
            <person name="Keren R."/>
            <person name="Whittaker M."/>
            <person name="Farag I.F."/>
            <person name="Doudna J."/>
            <person name="Cate J.H.D."/>
            <person name="Banfield J.F."/>
        </authorList>
    </citation>
    <scope>NUCLEOTIDE SEQUENCE</scope>
    <source>
        <strain evidence="2">NC_groundwater_1520_Pr4_B-0.1um_53_5</strain>
    </source>
</reference>
<protein>
    <submittedName>
        <fullName evidence="2">Serine protease</fullName>
    </submittedName>
</protein>
<comment type="caution">
    <text evidence="2">The sequence shown here is derived from an EMBL/GenBank/DDBJ whole genome shotgun (WGS) entry which is preliminary data.</text>
</comment>
<organism evidence="2 3">
    <name type="scientific">candidate division TA06 bacterium</name>
    <dbReference type="NCBI Taxonomy" id="2250710"/>
    <lineage>
        <taxon>Bacteria</taxon>
        <taxon>Bacteria division TA06</taxon>
    </lineage>
</organism>
<evidence type="ECO:0000256" key="1">
    <source>
        <dbReference type="SAM" id="SignalP"/>
    </source>
</evidence>
<dbReference type="GO" id="GO:0006508">
    <property type="term" value="P:proteolysis"/>
    <property type="evidence" value="ECO:0007669"/>
    <property type="project" value="UniProtKB-KW"/>
</dbReference>
<proteinExistence type="predicted"/>
<dbReference type="GO" id="GO:0008233">
    <property type="term" value="F:peptidase activity"/>
    <property type="evidence" value="ECO:0007669"/>
    <property type="project" value="UniProtKB-KW"/>
</dbReference>
<sequence length="109" mass="11773">MKKIIAYNMLMVALFTPICCAQDIARIVEDVGKSVVVVIGFNVDSTANKLGSGCFINNKGVILTNAHVIDSCLSLQIELTDTIIEVAANSNGLFCTTRKTIKIYLTKCS</sequence>
<dbReference type="EMBL" id="JACQXR010000126">
    <property type="protein sequence ID" value="MBI4727432.1"/>
    <property type="molecule type" value="Genomic_DNA"/>
</dbReference>
<dbReference type="SUPFAM" id="SSF50494">
    <property type="entry name" value="Trypsin-like serine proteases"/>
    <property type="match status" value="1"/>
</dbReference>
<dbReference type="InterPro" id="IPR043504">
    <property type="entry name" value="Peptidase_S1_PA_chymotrypsin"/>
</dbReference>
<dbReference type="InterPro" id="IPR009003">
    <property type="entry name" value="Peptidase_S1_PA"/>
</dbReference>
<evidence type="ECO:0000313" key="2">
    <source>
        <dbReference type="EMBL" id="MBI4727432.1"/>
    </source>
</evidence>
<dbReference type="Gene3D" id="2.40.10.10">
    <property type="entry name" value="Trypsin-like serine proteases"/>
    <property type="match status" value="1"/>
</dbReference>
<dbReference type="AlphaFoldDB" id="A0A933IA75"/>
<feature type="chain" id="PRO_5036702427" evidence="1">
    <location>
        <begin position="22"/>
        <end position="109"/>
    </location>
</feature>
<feature type="signal peptide" evidence="1">
    <location>
        <begin position="1"/>
        <end position="21"/>
    </location>
</feature>
<accession>A0A933IA75</accession>